<dbReference type="AlphaFoldDB" id="A0AAD2D7Q1"/>
<name>A0AAD2D7Q1_EUPCR</name>
<evidence type="ECO:0000313" key="2">
    <source>
        <dbReference type="EMBL" id="CAI2382626.1"/>
    </source>
</evidence>
<organism evidence="2 3">
    <name type="scientific">Euplotes crassus</name>
    <dbReference type="NCBI Taxonomy" id="5936"/>
    <lineage>
        <taxon>Eukaryota</taxon>
        <taxon>Sar</taxon>
        <taxon>Alveolata</taxon>
        <taxon>Ciliophora</taxon>
        <taxon>Intramacronucleata</taxon>
        <taxon>Spirotrichea</taxon>
        <taxon>Hypotrichia</taxon>
        <taxon>Euplotida</taxon>
        <taxon>Euplotidae</taxon>
        <taxon>Moneuplotes</taxon>
    </lineage>
</organism>
<evidence type="ECO:0000256" key="1">
    <source>
        <dbReference type="SAM" id="Phobius"/>
    </source>
</evidence>
<reference evidence="2" key="1">
    <citation type="submission" date="2023-07" db="EMBL/GenBank/DDBJ databases">
        <authorList>
            <consortium name="AG Swart"/>
            <person name="Singh M."/>
            <person name="Singh A."/>
            <person name="Seah K."/>
            <person name="Emmerich C."/>
        </authorList>
    </citation>
    <scope>NUCLEOTIDE SEQUENCE</scope>
    <source>
        <strain evidence="2">DP1</strain>
    </source>
</reference>
<keyword evidence="1" id="KW-0472">Membrane</keyword>
<protein>
    <submittedName>
        <fullName evidence="2">Uncharacterized protein</fullName>
    </submittedName>
</protein>
<keyword evidence="1" id="KW-0812">Transmembrane</keyword>
<feature type="transmembrane region" description="Helical" evidence="1">
    <location>
        <begin position="79"/>
        <end position="96"/>
    </location>
</feature>
<proteinExistence type="predicted"/>
<sequence length="161" mass="19736">MSLYLHRKRLENSQRNYLNGLYDKFGGIPQDHMEAIRLRMNFFRTYVLDRDSADYKTNTEKDWCYVAKREYWYDVNVRAFFDGFILGDVACIMRMFMLKKFVWWPLFPVMGLVYFYRVNELFMINSKKYFDMCNVGEQYEVGYARNVILRECNRILDREDF</sequence>
<comment type="caution">
    <text evidence="2">The sequence shown here is derived from an EMBL/GenBank/DDBJ whole genome shotgun (WGS) entry which is preliminary data.</text>
</comment>
<evidence type="ECO:0000313" key="3">
    <source>
        <dbReference type="Proteomes" id="UP001295684"/>
    </source>
</evidence>
<accession>A0AAD2D7Q1</accession>
<feature type="transmembrane region" description="Helical" evidence="1">
    <location>
        <begin position="102"/>
        <end position="118"/>
    </location>
</feature>
<gene>
    <name evidence="2" type="ORF">ECRASSUSDP1_LOCUS24104</name>
</gene>
<keyword evidence="3" id="KW-1185">Reference proteome</keyword>
<dbReference type="Proteomes" id="UP001295684">
    <property type="component" value="Unassembled WGS sequence"/>
</dbReference>
<dbReference type="EMBL" id="CAMPGE010024809">
    <property type="protein sequence ID" value="CAI2382626.1"/>
    <property type="molecule type" value="Genomic_DNA"/>
</dbReference>
<keyword evidence="1" id="KW-1133">Transmembrane helix</keyword>